<comment type="caution">
    <text evidence="4">The sequence shown here is derived from an EMBL/GenBank/DDBJ whole genome shotgun (WGS) entry which is preliminary data.</text>
</comment>
<organism evidence="4 5">
    <name type="scientific">Coleophoma cylindrospora</name>
    <dbReference type="NCBI Taxonomy" id="1849047"/>
    <lineage>
        <taxon>Eukaryota</taxon>
        <taxon>Fungi</taxon>
        <taxon>Dikarya</taxon>
        <taxon>Ascomycota</taxon>
        <taxon>Pezizomycotina</taxon>
        <taxon>Leotiomycetes</taxon>
        <taxon>Helotiales</taxon>
        <taxon>Dermateaceae</taxon>
        <taxon>Coleophoma</taxon>
    </lineage>
</organism>
<feature type="transmembrane region" description="Helical" evidence="2">
    <location>
        <begin position="182"/>
        <end position="205"/>
    </location>
</feature>
<keyword evidence="5" id="KW-1185">Reference proteome</keyword>
<feature type="chain" id="PRO_5017791083" evidence="3">
    <location>
        <begin position="27"/>
        <end position="684"/>
    </location>
</feature>
<dbReference type="AlphaFoldDB" id="A0A3D8S1X7"/>
<dbReference type="Proteomes" id="UP000256645">
    <property type="component" value="Unassembled WGS sequence"/>
</dbReference>
<keyword evidence="3" id="KW-0732">Signal</keyword>
<feature type="transmembrane region" description="Helical" evidence="2">
    <location>
        <begin position="594"/>
        <end position="616"/>
    </location>
</feature>
<feature type="signal peptide" evidence="3">
    <location>
        <begin position="1"/>
        <end position="26"/>
    </location>
</feature>
<dbReference type="EMBL" id="PDLM01000004">
    <property type="protein sequence ID" value="RDW80256.1"/>
    <property type="molecule type" value="Genomic_DNA"/>
</dbReference>
<accession>A0A3D8S1X7</accession>
<feature type="transmembrane region" description="Helical" evidence="2">
    <location>
        <begin position="557"/>
        <end position="582"/>
    </location>
</feature>
<feature type="transmembrane region" description="Helical" evidence="2">
    <location>
        <begin position="660"/>
        <end position="682"/>
    </location>
</feature>
<gene>
    <name evidence="4" type="ORF">BP6252_04894</name>
</gene>
<evidence type="ECO:0000313" key="4">
    <source>
        <dbReference type="EMBL" id="RDW80256.1"/>
    </source>
</evidence>
<proteinExistence type="predicted"/>
<name>A0A3D8S1X7_9HELO</name>
<sequence length="684" mass="76547">MFGVSQLRSIRAGILYSILFAPSVLSQVYENITDAIPQLQGLTRTAPGAWNFYLGGQNFTHCCLLAVNDSIRLSNGRLVEAETSYLTNFSFFESASQNNNFPCGAAYQGDSAGSPVVRVPFSFCSSNCGGWQRSQASKTRQWVGPLIGFILPDLVFCLVVPRRRKLELSPKFFSGRLDKVQGWLYGLSVGLLAGLLVSLDTIIWLCTCFAFAGPMIVSGVYEALLDSRILHFVEETALTVDMRARLLFLILVGNLDLIDFSHGRSVSQSSQGSGDKTPVDAPGKSSEHKLRPSVPIDARYQHQLQRYLTAQSTQDSPWLDIERKIAPLQLYPCSIAPQWPMHNDPPAEYVPRDEAWTSCLSQTKTHLNAMLNCQYSLRNTSFGSTVGGPVIFFAVAFIYSLIDILTNLGDSDTAHALAFGLWWMTVPYIAIIAGLLLAGNNPNTLEAVIGIESSDVEEDNVWICERLGLGFGLTYPSKYKTAWMWFRGRQKRHWVDRVLDFYTVTDGTVPEDRLLPDEKTWQQRQKKFRSHPGYTQDSDMTTDPDMHLLCEVTRMGWASWAIILFITGIFIFTPFILAYLVSYFTPRVGLSCRTFTYIVYTITQVFQISLFLWAHANSRTSLDDSFDAVTNTSTLFHPNGPFSKDPENQFWSYQSLRCGVWYSSVFAFGGGAIFTAIGGTLMQM</sequence>
<keyword evidence="2" id="KW-0812">Transmembrane</keyword>
<feature type="transmembrane region" description="Helical" evidence="2">
    <location>
        <begin position="414"/>
        <end position="438"/>
    </location>
</feature>
<feature type="compositionally biased region" description="Low complexity" evidence="1">
    <location>
        <begin position="264"/>
        <end position="274"/>
    </location>
</feature>
<protein>
    <submittedName>
        <fullName evidence="4">Uncharacterized protein</fullName>
    </submittedName>
</protein>
<evidence type="ECO:0000313" key="5">
    <source>
        <dbReference type="Proteomes" id="UP000256645"/>
    </source>
</evidence>
<keyword evidence="2" id="KW-1133">Transmembrane helix</keyword>
<dbReference type="OrthoDB" id="5392263at2759"/>
<keyword evidence="2" id="KW-0472">Membrane</keyword>
<feature type="transmembrane region" description="Helical" evidence="2">
    <location>
        <begin position="382"/>
        <end position="402"/>
    </location>
</feature>
<evidence type="ECO:0000256" key="1">
    <source>
        <dbReference type="SAM" id="MobiDB-lite"/>
    </source>
</evidence>
<evidence type="ECO:0000256" key="3">
    <source>
        <dbReference type="SAM" id="SignalP"/>
    </source>
</evidence>
<reference evidence="4 5" key="1">
    <citation type="journal article" date="2018" name="IMA Fungus">
        <title>IMA Genome-F 9: Draft genome sequence of Annulohypoxylon stygium, Aspergillus mulundensis, Berkeleyomyces basicola (syn. Thielaviopsis basicola), Ceratocystis smalleyi, two Cercospora beticola strains, Coleophoma cylindrospora, Fusarium fracticaudum, Phialophora cf. hyalina, and Morchella septimelata.</title>
        <authorList>
            <person name="Wingfield B.D."/>
            <person name="Bills G.F."/>
            <person name="Dong Y."/>
            <person name="Huang W."/>
            <person name="Nel W.J."/>
            <person name="Swalarsk-Parry B.S."/>
            <person name="Vaghefi N."/>
            <person name="Wilken P.M."/>
            <person name="An Z."/>
            <person name="de Beer Z.W."/>
            <person name="De Vos L."/>
            <person name="Chen L."/>
            <person name="Duong T.A."/>
            <person name="Gao Y."/>
            <person name="Hammerbacher A."/>
            <person name="Kikkert J.R."/>
            <person name="Li Y."/>
            <person name="Li H."/>
            <person name="Li K."/>
            <person name="Li Q."/>
            <person name="Liu X."/>
            <person name="Ma X."/>
            <person name="Naidoo K."/>
            <person name="Pethybridge S.J."/>
            <person name="Sun J."/>
            <person name="Steenkamp E.T."/>
            <person name="van der Nest M.A."/>
            <person name="van Wyk S."/>
            <person name="Wingfield M.J."/>
            <person name="Xiong C."/>
            <person name="Yue Q."/>
            <person name="Zhang X."/>
        </authorList>
    </citation>
    <scope>NUCLEOTIDE SEQUENCE [LARGE SCALE GENOMIC DNA]</scope>
    <source>
        <strain evidence="4 5">BP6252</strain>
    </source>
</reference>
<feature type="transmembrane region" description="Helical" evidence="2">
    <location>
        <begin position="142"/>
        <end position="161"/>
    </location>
</feature>
<evidence type="ECO:0000256" key="2">
    <source>
        <dbReference type="SAM" id="Phobius"/>
    </source>
</evidence>
<feature type="region of interest" description="Disordered" evidence="1">
    <location>
        <begin position="264"/>
        <end position="292"/>
    </location>
</feature>